<proteinExistence type="predicted"/>
<dbReference type="Proteomes" id="UP000007014">
    <property type="component" value="Chromosome 5"/>
</dbReference>
<evidence type="ECO:0000256" key="1">
    <source>
        <dbReference type="ARBA" id="ARBA00004123"/>
    </source>
</evidence>
<evidence type="ECO:0000313" key="6">
    <source>
        <dbReference type="Proteomes" id="UP000007014"/>
    </source>
</evidence>
<reference evidence="5 6" key="1">
    <citation type="journal article" date="2004" name="Nature">
        <title>Genome sequence of the ultrasmall unicellular red alga Cyanidioschyzon merolae 10D.</title>
        <authorList>
            <person name="Matsuzaki M."/>
            <person name="Misumi O."/>
            <person name="Shin-i T."/>
            <person name="Maruyama S."/>
            <person name="Takahara M."/>
            <person name="Miyagishima S."/>
            <person name="Mori T."/>
            <person name="Nishida K."/>
            <person name="Yagisawa F."/>
            <person name="Nishida K."/>
            <person name="Yoshida Y."/>
            <person name="Nishimura Y."/>
            <person name="Nakao S."/>
            <person name="Kobayashi T."/>
            <person name="Momoyama Y."/>
            <person name="Higashiyama T."/>
            <person name="Minoda A."/>
            <person name="Sano M."/>
            <person name="Nomoto H."/>
            <person name="Oishi K."/>
            <person name="Hayashi H."/>
            <person name="Ohta F."/>
            <person name="Nishizaka S."/>
            <person name="Haga S."/>
            <person name="Miura S."/>
            <person name="Morishita T."/>
            <person name="Kabeya Y."/>
            <person name="Terasawa K."/>
            <person name="Suzuki Y."/>
            <person name="Ishii Y."/>
            <person name="Asakawa S."/>
            <person name="Takano H."/>
            <person name="Ohta N."/>
            <person name="Kuroiwa H."/>
            <person name="Tanaka K."/>
            <person name="Shimizu N."/>
            <person name="Sugano S."/>
            <person name="Sato N."/>
            <person name="Nozaki H."/>
            <person name="Ogasawara N."/>
            <person name="Kohara Y."/>
            <person name="Kuroiwa T."/>
        </authorList>
    </citation>
    <scope>NUCLEOTIDE SEQUENCE [LARGE SCALE GENOMIC DNA]</scope>
    <source>
        <strain evidence="5 6">10D</strain>
    </source>
</reference>
<feature type="domain" description="CCT" evidence="4">
    <location>
        <begin position="517"/>
        <end position="559"/>
    </location>
</feature>
<feature type="region of interest" description="Disordered" evidence="3">
    <location>
        <begin position="1"/>
        <end position="20"/>
    </location>
</feature>
<organism evidence="5 6">
    <name type="scientific">Cyanidioschyzon merolae (strain NIES-3377 / 10D)</name>
    <name type="common">Unicellular red alga</name>
    <dbReference type="NCBI Taxonomy" id="280699"/>
    <lineage>
        <taxon>Eukaryota</taxon>
        <taxon>Rhodophyta</taxon>
        <taxon>Bangiophyceae</taxon>
        <taxon>Cyanidiales</taxon>
        <taxon>Cyanidiaceae</taxon>
        <taxon>Cyanidioschyzon</taxon>
    </lineage>
</organism>
<dbReference type="InterPro" id="IPR010402">
    <property type="entry name" value="CCT_domain"/>
</dbReference>
<feature type="region of interest" description="Disordered" evidence="3">
    <location>
        <begin position="296"/>
        <end position="328"/>
    </location>
</feature>
<dbReference type="Pfam" id="PF06203">
    <property type="entry name" value="CCT"/>
    <property type="match status" value="1"/>
</dbReference>
<feature type="compositionally biased region" description="Basic and acidic residues" evidence="3">
    <location>
        <begin position="233"/>
        <end position="245"/>
    </location>
</feature>
<protein>
    <recommendedName>
        <fullName evidence="4">CCT domain-containing protein</fullName>
    </recommendedName>
</protein>
<dbReference type="EMBL" id="AP006487">
    <property type="protein sequence ID" value="BAM79273.1"/>
    <property type="molecule type" value="Genomic_DNA"/>
</dbReference>
<evidence type="ECO:0000313" key="5">
    <source>
        <dbReference type="EMBL" id="BAM79273.1"/>
    </source>
</evidence>
<keyword evidence="2" id="KW-0539">Nucleus</keyword>
<sequence length="563" mass="61581">MPRRTSSAQKREGATTLEPGMFTRVVDQGQSAGTEAHSGDAQAAEALFRLSASPAIGAPSSVQGANGKPLFPGLALRSSPYFEFYPRNGTATPMFSGILGGSINSAALTPQALNDQSVSGLDALGGTSPRWQTFSGALQQQYFAPNSRDGDARRPTGAPLSGSFHLLQSTRLGSLSPCIRDLTESGPFHGTRNFNAENTPLPGARYAHSSTAAMLDALVGESASTPAGLDDEPNSRFRLHGESRASGEITGADTAVPHDGKRNAASLPMFKSSPDEADQNYAVQLDILQPTSEQLASTLPQKRKRTHLDSHSRKANPQDKDDEQDAIPESSSCIDSYLELMHGKHAFPPDSLQELFNELVERYRRAQPLWLQPWDQIRPVVEDRYNPDGSQMKIVYIPVLVPLVQNPSTLESALVSEEEGAKMVQACVRESGLSGSQTVGHCYSSRVGASIGSWRSESALAAENSERTSECEDIAYVPSPTIYAHHHIPAVRPDMPEGTRKEIEKLFSVREFKQKTRQAAIIRYRQKKRERRFIKIVRYSCRKILADSRPRIRGRFVKQDPLG</sequence>
<dbReference type="InterPro" id="IPR045281">
    <property type="entry name" value="CONSTANS-like"/>
</dbReference>
<feature type="compositionally biased region" description="Basic and acidic residues" evidence="3">
    <location>
        <begin position="307"/>
        <end position="319"/>
    </location>
</feature>
<accession>M1VFH2</accession>
<dbReference type="HOGENOM" id="CLU_484298_0_0_1"/>
<dbReference type="RefSeq" id="XP_005535559.1">
    <property type="nucleotide sequence ID" value="XM_005535502.1"/>
</dbReference>
<keyword evidence="6" id="KW-1185">Reference proteome</keyword>
<evidence type="ECO:0000256" key="3">
    <source>
        <dbReference type="SAM" id="MobiDB-lite"/>
    </source>
</evidence>
<dbReference type="PROSITE" id="PS51017">
    <property type="entry name" value="CCT"/>
    <property type="match status" value="1"/>
</dbReference>
<dbReference type="AlphaFoldDB" id="M1VFH2"/>
<dbReference type="STRING" id="280699.M1VFH2"/>
<gene>
    <name evidence="5" type="ORF">CYME_CME043C</name>
</gene>
<comment type="subcellular location">
    <subcellularLocation>
        <location evidence="1">Nucleus</location>
    </subcellularLocation>
</comment>
<name>M1VFH2_CYAM1</name>
<reference evidence="5 6" key="2">
    <citation type="journal article" date="2007" name="BMC Biol.">
        <title>A 100%-complete sequence reveals unusually simple genomic features in the hot-spring red alga Cyanidioschyzon merolae.</title>
        <authorList>
            <person name="Nozaki H."/>
            <person name="Takano H."/>
            <person name="Misumi O."/>
            <person name="Terasawa K."/>
            <person name="Matsuzaki M."/>
            <person name="Maruyama S."/>
            <person name="Nishida K."/>
            <person name="Yagisawa F."/>
            <person name="Yoshida Y."/>
            <person name="Fujiwara T."/>
            <person name="Takio S."/>
            <person name="Tamura K."/>
            <person name="Chung S.J."/>
            <person name="Nakamura S."/>
            <person name="Kuroiwa H."/>
            <person name="Tanaka K."/>
            <person name="Sato N."/>
            <person name="Kuroiwa T."/>
        </authorList>
    </citation>
    <scope>NUCLEOTIDE SEQUENCE [LARGE SCALE GENOMIC DNA]</scope>
    <source>
        <strain evidence="5 6">10D</strain>
    </source>
</reference>
<evidence type="ECO:0000259" key="4">
    <source>
        <dbReference type="PROSITE" id="PS51017"/>
    </source>
</evidence>
<dbReference type="GeneID" id="16992751"/>
<dbReference type="SMR" id="M1VFH2"/>
<dbReference type="KEGG" id="cme:CYME_CME043C"/>
<feature type="region of interest" description="Disordered" evidence="3">
    <location>
        <begin position="223"/>
        <end position="274"/>
    </location>
</feature>
<dbReference type="PANTHER" id="PTHR31319">
    <property type="entry name" value="ZINC FINGER PROTEIN CONSTANS-LIKE 4"/>
    <property type="match status" value="1"/>
</dbReference>
<dbReference type="OrthoDB" id="6002at2759"/>
<evidence type="ECO:0000256" key="2">
    <source>
        <dbReference type="ARBA" id="ARBA00023242"/>
    </source>
</evidence>
<dbReference type="GO" id="GO:0005634">
    <property type="term" value="C:nucleus"/>
    <property type="evidence" value="ECO:0007669"/>
    <property type="project" value="UniProtKB-SubCell"/>
</dbReference>
<dbReference type="PANTHER" id="PTHR31319:SF110">
    <property type="entry name" value="CCT MOTIF FAMILY PROTEIN"/>
    <property type="match status" value="1"/>
</dbReference>
<dbReference type="GO" id="GO:0003700">
    <property type="term" value="F:DNA-binding transcription factor activity"/>
    <property type="evidence" value="ECO:0007669"/>
    <property type="project" value="TreeGrafter"/>
</dbReference>
<dbReference type="Gramene" id="CME043CT">
    <property type="protein sequence ID" value="CME043CT"/>
    <property type="gene ID" value="CME043C"/>
</dbReference>